<keyword evidence="1" id="KW-0812">Transmembrane</keyword>
<accession>A0A9D3AJ81</accession>
<dbReference type="AlphaFoldDB" id="A0A9D3AJ81"/>
<dbReference type="RefSeq" id="WP_277272171.1">
    <property type="nucleotide sequence ID" value="NZ_DYXE01000063.1"/>
</dbReference>
<gene>
    <name evidence="2" type="ORF">K8V39_07310</name>
</gene>
<protein>
    <submittedName>
        <fullName evidence="2">Uncharacterized protein</fullName>
    </submittedName>
</protein>
<keyword evidence="1" id="KW-0472">Membrane</keyword>
<feature type="transmembrane region" description="Helical" evidence="1">
    <location>
        <begin position="55"/>
        <end position="76"/>
    </location>
</feature>
<evidence type="ECO:0000313" key="2">
    <source>
        <dbReference type="EMBL" id="HJH50055.1"/>
    </source>
</evidence>
<reference evidence="2" key="2">
    <citation type="submission" date="2021-09" db="EMBL/GenBank/DDBJ databases">
        <authorList>
            <person name="Gilroy R."/>
        </authorList>
    </citation>
    <scope>NUCLEOTIDE SEQUENCE</scope>
    <source>
        <strain evidence="2">USAMLcec4-12693</strain>
    </source>
</reference>
<organism evidence="2 3">
    <name type="scientific">Merdimonas faecis</name>
    <dbReference type="NCBI Taxonomy" id="1653435"/>
    <lineage>
        <taxon>Bacteria</taxon>
        <taxon>Bacillati</taxon>
        <taxon>Bacillota</taxon>
        <taxon>Clostridia</taxon>
        <taxon>Lachnospirales</taxon>
        <taxon>Lachnospiraceae</taxon>
        <taxon>Merdimonas</taxon>
    </lineage>
</organism>
<reference evidence="2" key="1">
    <citation type="journal article" date="2021" name="PeerJ">
        <title>Extensive microbial diversity within the chicken gut microbiome revealed by metagenomics and culture.</title>
        <authorList>
            <person name="Gilroy R."/>
            <person name="Ravi A."/>
            <person name="Getino M."/>
            <person name="Pursley I."/>
            <person name="Horton D.L."/>
            <person name="Alikhan N.F."/>
            <person name="Baker D."/>
            <person name="Gharbi K."/>
            <person name="Hall N."/>
            <person name="Watson M."/>
            <person name="Adriaenssens E.M."/>
            <person name="Foster-Nyarko E."/>
            <person name="Jarju S."/>
            <person name="Secka A."/>
            <person name="Antonio M."/>
            <person name="Oren A."/>
            <person name="Chaudhuri R.R."/>
            <person name="La Ragione R."/>
            <person name="Hildebrand F."/>
            <person name="Pallen M.J."/>
        </authorList>
    </citation>
    <scope>NUCLEOTIDE SEQUENCE</scope>
    <source>
        <strain evidence="2">USAMLcec4-12693</strain>
    </source>
</reference>
<feature type="transmembrane region" description="Helical" evidence="1">
    <location>
        <begin position="20"/>
        <end position="43"/>
    </location>
</feature>
<evidence type="ECO:0000256" key="1">
    <source>
        <dbReference type="SAM" id="Phobius"/>
    </source>
</evidence>
<dbReference type="Proteomes" id="UP000813420">
    <property type="component" value="Unassembled WGS sequence"/>
</dbReference>
<proteinExistence type="predicted"/>
<keyword evidence="1" id="KW-1133">Transmembrane helix</keyword>
<dbReference type="EMBL" id="DYXE01000063">
    <property type="protein sequence ID" value="HJH50055.1"/>
    <property type="molecule type" value="Genomic_DNA"/>
</dbReference>
<name>A0A9D3AJ81_9FIRM</name>
<sequence>MRTLWEIVNKHFDSESAAAAFLTINIICWTAGTLAAGLLFCLITGTPAALCITKLMCAAIYAGIIVGLFGGILFLYRRRTQ</sequence>
<comment type="caution">
    <text evidence="2">The sequence shown here is derived from an EMBL/GenBank/DDBJ whole genome shotgun (WGS) entry which is preliminary data.</text>
</comment>
<evidence type="ECO:0000313" key="3">
    <source>
        <dbReference type="Proteomes" id="UP000813420"/>
    </source>
</evidence>